<dbReference type="SUPFAM" id="SSF54197">
    <property type="entry name" value="HIT-like"/>
    <property type="match status" value="1"/>
</dbReference>
<gene>
    <name evidence="12" type="ORF">THASP1DRAFT_29170</name>
</gene>
<dbReference type="FunFam" id="3.30.428.10:FF:000006">
    <property type="entry name" value="m7GpppX diphosphatase"/>
    <property type="match status" value="1"/>
</dbReference>
<comment type="similarity">
    <text evidence="2">Belongs to the HIT family.</text>
</comment>
<dbReference type="SUPFAM" id="SSF102860">
    <property type="entry name" value="mRNA decapping enzyme DcpS N-terminal domain"/>
    <property type="match status" value="1"/>
</dbReference>
<dbReference type="STRING" id="78915.A0A4P9XTZ2"/>
<evidence type="ECO:0000313" key="13">
    <source>
        <dbReference type="Proteomes" id="UP000271241"/>
    </source>
</evidence>
<dbReference type="GO" id="GO:0000932">
    <property type="term" value="C:P-body"/>
    <property type="evidence" value="ECO:0007669"/>
    <property type="project" value="TreeGrafter"/>
</dbReference>
<evidence type="ECO:0000256" key="2">
    <source>
        <dbReference type="ARBA" id="ARBA00010208"/>
    </source>
</evidence>
<comment type="subcellular location">
    <subcellularLocation>
        <location evidence="1">Nucleus</location>
    </subcellularLocation>
</comment>
<dbReference type="PANTHER" id="PTHR12978:SF0">
    <property type="entry name" value="M7GPPPX DIPHOSPHATASE"/>
    <property type="match status" value="1"/>
</dbReference>
<evidence type="ECO:0000256" key="9">
    <source>
        <dbReference type="ARBA" id="ARBA00048222"/>
    </source>
</evidence>
<dbReference type="Pfam" id="PF05652">
    <property type="entry name" value="DcpS"/>
    <property type="match status" value="1"/>
</dbReference>
<evidence type="ECO:0000313" key="12">
    <source>
        <dbReference type="EMBL" id="RKP09041.1"/>
    </source>
</evidence>
<dbReference type="Pfam" id="PF11969">
    <property type="entry name" value="DcpS_C"/>
    <property type="match status" value="1"/>
</dbReference>
<feature type="binding site" evidence="11">
    <location>
        <position position="188"/>
    </location>
    <ligand>
        <name>substrate</name>
    </ligand>
</feature>
<evidence type="ECO:0000256" key="4">
    <source>
        <dbReference type="ARBA" id="ARBA00015636"/>
    </source>
</evidence>
<dbReference type="GO" id="GO:0005634">
    <property type="term" value="C:nucleus"/>
    <property type="evidence" value="ECO:0007669"/>
    <property type="project" value="UniProtKB-SubCell"/>
</dbReference>
<evidence type="ECO:0000256" key="10">
    <source>
        <dbReference type="PIRSR" id="PIRSR028973-1"/>
    </source>
</evidence>
<dbReference type="InterPro" id="IPR036265">
    <property type="entry name" value="HIT-like_sf"/>
</dbReference>
<dbReference type="OrthoDB" id="10264956at2759"/>
<keyword evidence="6" id="KW-0539">Nucleus</keyword>
<feature type="binding site" evidence="11">
    <location>
        <position position="156"/>
    </location>
    <ligand>
        <name>substrate</name>
    </ligand>
</feature>
<dbReference type="Gene3D" id="3.30.200.40">
    <property type="entry name" value="Scavenger mRNA decapping enzyme, N-terminal domain"/>
    <property type="match status" value="1"/>
</dbReference>
<evidence type="ECO:0000256" key="11">
    <source>
        <dbReference type="PIRSR" id="PIRSR028973-2"/>
    </source>
</evidence>
<evidence type="ECO:0000256" key="8">
    <source>
        <dbReference type="ARBA" id="ARBA00030609"/>
    </source>
</evidence>
<dbReference type="EMBL" id="KZ992547">
    <property type="protein sequence ID" value="RKP09041.1"/>
    <property type="molecule type" value="Genomic_DNA"/>
</dbReference>
<keyword evidence="13" id="KW-1185">Reference proteome</keyword>
<organism evidence="12 13">
    <name type="scientific">Thamnocephalis sphaerospora</name>
    <dbReference type="NCBI Taxonomy" id="78915"/>
    <lineage>
        <taxon>Eukaryota</taxon>
        <taxon>Fungi</taxon>
        <taxon>Fungi incertae sedis</taxon>
        <taxon>Zoopagomycota</taxon>
        <taxon>Zoopagomycotina</taxon>
        <taxon>Zoopagomycetes</taxon>
        <taxon>Zoopagales</taxon>
        <taxon>Sigmoideomycetaceae</taxon>
        <taxon>Thamnocephalis</taxon>
    </lineage>
</organism>
<dbReference type="InterPro" id="IPR008594">
    <property type="entry name" value="DcpS/DCS2"/>
</dbReference>
<evidence type="ECO:0000256" key="6">
    <source>
        <dbReference type="ARBA" id="ARBA00023242"/>
    </source>
</evidence>
<feature type="binding site" evidence="11">
    <location>
        <position position="166"/>
    </location>
    <ligand>
        <name>substrate</name>
    </ligand>
</feature>
<feature type="binding site" evidence="11">
    <location>
        <begin position="249"/>
        <end position="260"/>
    </location>
    <ligand>
        <name>substrate</name>
    </ligand>
</feature>
<comment type="catalytic activity">
    <reaction evidence="9">
        <text>a 5'-end (N(7)-methyl 5'-triphosphoguanosine)-ribonucleoside in mRNA + H2O = N(7)-methyl-GMP + a 5'-end diphospho-ribonucleoside in mRNA + 2 H(+)</text>
        <dbReference type="Rhea" id="RHEA:65388"/>
        <dbReference type="Rhea" id="RHEA-COMP:17165"/>
        <dbReference type="Rhea" id="RHEA-COMP:17167"/>
        <dbReference type="ChEBI" id="CHEBI:15377"/>
        <dbReference type="ChEBI" id="CHEBI:15378"/>
        <dbReference type="ChEBI" id="CHEBI:58285"/>
        <dbReference type="ChEBI" id="CHEBI:156461"/>
        <dbReference type="ChEBI" id="CHEBI:167616"/>
        <dbReference type="EC" id="3.6.1.59"/>
    </reaction>
</comment>
<keyword evidence="5" id="KW-0378">Hydrolase</keyword>
<evidence type="ECO:0000256" key="7">
    <source>
        <dbReference type="ARBA" id="ARBA00029885"/>
    </source>
</evidence>
<evidence type="ECO:0000256" key="1">
    <source>
        <dbReference type="ARBA" id="ARBA00004123"/>
    </source>
</evidence>
<accession>A0A4P9XTZ2</accession>
<dbReference type="GO" id="GO:0000290">
    <property type="term" value="P:deadenylation-dependent decapping of nuclear-transcribed mRNA"/>
    <property type="evidence" value="ECO:0007669"/>
    <property type="project" value="InterPro"/>
</dbReference>
<feature type="binding site" evidence="11">
    <location>
        <position position="186"/>
    </location>
    <ligand>
        <name>substrate</name>
    </ligand>
</feature>
<dbReference type="GO" id="GO:0140932">
    <property type="term" value="F:5'-(N(7)-methyl 5'-triphosphoguanosine)-[mRNA] diphosphatase activity"/>
    <property type="evidence" value="ECO:0007669"/>
    <property type="project" value="UniProtKB-EC"/>
</dbReference>
<dbReference type="AlphaFoldDB" id="A0A4P9XTZ2"/>
<dbReference type="PANTHER" id="PTHR12978">
    <property type="entry name" value="HISTIDINE TRIAD HIT PROTEIN MEMBER"/>
    <property type="match status" value="1"/>
</dbReference>
<sequence length="322" mass="36811">MTSDSAAVNALDLSHFSLTRVLNEDTHSKTVYLLGTLPYSASNGGETRTEPALLIVERLHFTTAEANQLVAKRLTETGSTGQNDVYHWLRGRLRGYASDAADDEWDVKLTVVVPATEAHIRKYTRQERRMIRETPDIYQRVVLPYVEHLPKSRIHWLYNILDGIGEREHVLFNDPDPAHGFMLLPDSKWDKRTMESLYLLCLCHDRTIRSLRDLRAKHLPLLTNIRRQVGQVTSAKYGVPANQLRLFFHYQPSYYHLHVHVTHIQNTQLGGMTVGQAYLLDDVIDMLQLMDDYFQKCTLTYALGQDHPLYAALEEAGATADP</sequence>
<dbReference type="Gene3D" id="3.30.428.10">
    <property type="entry name" value="HIT-like"/>
    <property type="match status" value="1"/>
</dbReference>
<evidence type="ECO:0000256" key="3">
    <source>
        <dbReference type="ARBA" id="ARBA00012520"/>
    </source>
</evidence>
<dbReference type="GO" id="GO:0000340">
    <property type="term" value="F:RNA 7-methylguanosine cap binding"/>
    <property type="evidence" value="ECO:0007669"/>
    <property type="project" value="TreeGrafter"/>
</dbReference>
<proteinExistence type="inferred from homology"/>
<dbReference type="EC" id="3.6.1.59" evidence="3"/>
<name>A0A4P9XTZ2_9FUNG</name>
<evidence type="ECO:0000256" key="5">
    <source>
        <dbReference type="ARBA" id="ARBA00022801"/>
    </source>
</evidence>
<dbReference type="InterPro" id="IPR011145">
    <property type="entry name" value="Scavenger_mRNA_decap_enz_N"/>
</dbReference>
<feature type="active site" description="Nucleophile" evidence="10">
    <location>
        <position position="258"/>
    </location>
</feature>
<protein>
    <recommendedName>
        <fullName evidence="4">m7GpppX diphosphatase</fullName>
        <ecNumber evidence="3">3.6.1.59</ecNumber>
    </recommendedName>
    <alternativeName>
        <fullName evidence="8">Decapping scavenger enzyme</fullName>
    </alternativeName>
    <alternativeName>
        <fullName evidence="7">Scavenger mRNA-decapping enzyme DcpS</fullName>
    </alternativeName>
</protein>
<dbReference type="Proteomes" id="UP000271241">
    <property type="component" value="Unassembled WGS sequence"/>
</dbReference>
<dbReference type="PIRSF" id="PIRSF028973">
    <property type="entry name" value="Scavenger_mRNA_decap_enz"/>
    <property type="match status" value="1"/>
</dbReference>
<reference evidence="13" key="1">
    <citation type="journal article" date="2018" name="Nat. Microbiol.">
        <title>Leveraging single-cell genomics to expand the fungal tree of life.</title>
        <authorList>
            <person name="Ahrendt S.R."/>
            <person name="Quandt C.A."/>
            <person name="Ciobanu D."/>
            <person name="Clum A."/>
            <person name="Salamov A."/>
            <person name="Andreopoulos B."/>
            <person name="Cheng J.F."/>
            <person name="Woyke T."/>
            <person name="Pelin A."/>
            <person name="Henrissat B."/>
            <person name="Reynolds N.K."/>
            <person name="Benny G.L."/>
            <person name="Smith M.E."/>
            <person name="James T.Y."/>
            <person name="Grigoriev I.V."/>
        </authorList>
    </citation>
    <scope>NUCLEOTIDE SEQUENCE [LARGE SCALE GENOMIC DNA]</scope>
    <source>
        <strain evidence="13">RSA 1356</strain>
    </source>
</reference>